<organism evidence="13 14">
    <name type="scientific">Diplogelasinospora grovesii</name>
    <dbReference type="NCBI Taxonomy" id="303347"/>
    <lineage>
        <taxon>Eukaryota</taxon>
        <taxon>Fungi</taxon>
        <taxon>Dikarya</taxon>
        <taxon>Ascomycota</taxon>
        <taxon>Pezizomycotina</taxon>
        <taxon>Sordariomycetes</taxon>
        <taxon>Sordariomycetidae</taxon>
        <taxon>Sordariales</taxon>
        <taxon>Diplogelasinosporaceae</taxon>
        <taxon>Diplogelasinospora</taxon>
    </lineage>
</organism>
<evidence type="ECO:0000256" key="7">
    <source>
        <dbReference type="ARBA" id="ARBA00023102"/>
    </source>
</evidence>
<dbReference type="CDD" id="cd04723">
    <property type="entry name" value="HisA_HisF"/>
    <property type="match status" value="1"/>
</dbReference>
<keyword evidence="8 12" id="KW-0413">Isomerase</keyword>
<keyword evidence="6 11" id="KW-0028">Amino-acid biosynthesis</keyword>
<dbReference type="EC" id="5.3.1.16" evidence="4 12"/>
<protein>
    <recommendedName>
        <fullName evidence="5 12">1-(5-phosphoribosyl)-5-[(5-phosphoribosylamino)methylideneamino] imidazole-4-carboxamide isomerase</fullName>
        <ecNumber evidence="4 12">5.3.1.16</ecNumber>
    </recommendedName>
    <alternativeName>
        <fullName evidence="10 12">5-proFAR isomerase</fullName>
    </alternativeName>
    <alternativeName>
        <fullName evidence="9 12">Phosphoribosylformimino-5-aminoimidazole carboxamide ribotide isomerase</fullName>
    </alternativeName>
</protein>
<dbReference type="FunFam" id="3.20.20.70:FF:000110">
    <property type="entry name" value="1-(5-phosphoribosyl)-5-[(5-phosphoribosylamino)methylideneamino] imidazole-4-carboxamide isomerase, chloroplastic"/>
    <property type="match status" value="1"/>
</dbReference>
<dbReference type="GO" id="GO:0003949">
    <property type="term" value="F:1-(5-phosphoribosyl)-5-[(5-phosphoribosylamino)methylideneamino]imidazole-4-carboxamide isomerase activity"/>
    <property type="evidence" value="ECO:0007669"/>
    <property type="project" value="UniProtKB-EC"/>
</dbReference>
<dbReference type="InterPro" id="IPR013785">
    <property type="entry name" value="Aldolase_TIM"/>
</dbReference>
<dbReference type="Pfam" id="PF00977">
    <property type="entry name" value="His_biosynth"/>
    <property type="match status" value="1"/>
</dbReference>
<name>A0AAN6NEY3_9PEZI</name>
<dbReference type="InterPro" id="IPR006062">
    <property type="entry name" value="His_biosynth"/>
</dbReference>
<dbReference type="GO" id="GO:0005737">
    <property type="term" value="C:cytoplasm"/>
    <property type="evidence" value="ECO:0007669"/>
    <property type="project" value="UniProtKB-SubCell"/>
</dbReference>
<sequence>MTRFRPCIDLHSGQVKQIVGGTLNSDNPDTLKTNFISPHPPAYFSKLYRENGLTGAHVIMLGPGNTEAAKEALAAWPRGLQVGGGINDKNAREWIDAGADKVIITSYLFPDGRFSQERLDAVLSSLGGDTSKLVIDLSCRRHPEEKKKEEGVWVVAMNKWQTLTDMEVNADSIKRLEPYCSEFLIHAADNEGLQGGIDSALVERLAEWCSVPVTYAGGGRNADDLEDVKRLSRGKVDLTIGSALDCFGGKGVTLAECVEWNRQQQQQ</sequence>
<evidence type="ECO:0000256" key="6">
    <source>
        <dbReference type="ARBA" id="ARBA00022605"/>
    </source>
</evidence>
<evidence type="ECO:0000313" key="14">
    <source>
        <dbReference type="Proteomes" id="UP001303473"/>
    </source>
</evidence>
<evidence type="ECO:0000256" key="5">
    <source>
        <dbReference type="ARBA" id="ARBA00018464"/>
    </source>
</evidence>
<dbReference type="InterPro" id="IPR011858">
    <property type="entry name" value="His6/HISN3"/>
</dbReference>
<dbReference type="GO" id="GO:0000105">
    <property type="term" value="P:L-histidine biosynthetic process"/>
    <property type="evidence" value="ECO:0007669"/>
    <property type="project" value="UniProtKB-KW"/>
</dbReference>
<reference evidence="14" key="1">
    <citation type="journal article" date="2023" name="Mol. Phylogenet. Evol.">
        <title>Genome-scale phylogeny and comparative genomics of the fungal order Sordariales.</title>
        <authorList>
            <person name="Hensen N."/>
            <person name="Bonometti L."/>
            <person name="Westerberg I."/>
            <person name="Brannstrom I.O."/>
            <person name="Guillou S."/>
            <person name="Cros-Aarteil S."/>
            <person name="Calhoun S."/>
            <person name="Haridas S."/>
            <person name="Kuo A."/>
            <person name="Mondo S."/>
            <person name="Pangilinan J."/>
            <person name="Riley R."/>
            <person name="LaButti K."/>
            <person name="Andreopoulos B."/>
            <person name="Lipzen A."/>
            <person name="Chen C."/>
            <person name="Yan M."/>
            <person name="Daum C."/>
            <person name="Ng V."/>
            <person name="Clum A."/>
            <person name="Steindorff A."/>
            <person name="Ohm R.A."/>
            <person name="Martin F."/>
            <person name="Silar P."/>
            <person name="Natvig D.O."/>
            <person name="Lalanne C."/>
            <person name="Gautier V."/>
            <person name="Ament-Velasquez S.L."/>
            <person name="Kruys A."/>
            <person name="Hutchinson M.I."/>
            <person name="Powell A.J."/>
            <person name="Barry K."/>
            <person name="Miller A.N."/>
            <person name="Grigoriev I.V."/>
            <person name="Debuchy R."/>
            <person name="Gladieux P."/>
            <person name="Hiltunen Thoren M."/>
            <person name="Johannesson H."/>
        </authorList>
    </citation>
    <scope>NUCLEOTIDE SEQUENCE [LARGE SCALE GENOMIC DNA]</scope>
    <source>
        <strain evidence="14">CBS 340.73</strain>
    </source>
</reference>
<gene>
    <name evidence="13" type="ORF">QBC46DRAFT_378551</name>
</gene>
<dbReference type="InterPro" id="IPR011060">
    <property type="entry name" value="RibuloseP-bd_barrel"/>
</dbReference>
<proteinExistence type="inferred from homology"/>
<keyword evidence="7 11" id="KW-0368">Histidine biosynthesis</keyword>
<dbReference type="EMBL" id="MU853769">
    <property type="protein sequence ID" value="KAK3942953.1"/>
    <property type="molecule type" value="Genomic_DNA"/>
</dbReference>
<comment type="catalytic activity">
    <reaction evidence="1 12">
        <text>1-(5-phospho-beta-D-ribosyl)-5-[(5-phospho-beta-D-ribosylamino)methylideneamino]imidazole-4-carboxamide = 5-[(5-phospho-1-deoxy-D-ribulos-1-ylimino)methylamino]-1-(5-phospho-beta-D-ribosyl)imidazole-4-carboxamide</text>
        <dbReference type="Rhea" id="RHEA:15469"/>
        <dbReference type="ChEBI" id="CHEBI:58435"/>
        <dbReference type="ChEBI" id="CHEBI:58525"/>
        <dbReference type="EC" id="5.3.1.16"/>
    </reaction>
</comment>
<comment type="pathway">
    <text evidence="2 12">Amino-acid biosynthesis; L-histidine biosynthesis; L-histidine from 5-phospho-alpha-D-ribose 1-diphosphate: step 4/9.</text>
</comment>
<dbReference type="Proteomes" id="UP001303473">
    <property type="component" value="Unassembled WGS sequence"/>
</dbReference>
<evidence type="ECO:0000256" key="3">
    <source>
        <dbReference type="ARBA" id="ARBA00009667"/>
    </source>
</evidence>
<dbReference type="GO" id="GO:0000162">
    <property type="term" value="P:L-tryptophan biosynthetic process"/>
    <property type="evidence" value="ECO:0007669"/>
    <property type="project" value="TreeGrafter"/>
</dbReference>
<evidence type="ECO:0000256" key="12">
    <source>
        <dbReference type="RuleBase" id="RU364022"/>
    </source>
</evidence>
<comment type="subcellular location">
    <subcellularLocation>
        <location evidence="12">Cytoplasm</location>
    </subcellularLocation>
</comment>
<dbReference type="NCBIfam" id="TIGR02129">
    <property type="entry name" value="hisA_euk"/>
    <property type="match status" value="1"/>
</dbReference>
<evidence type="ECO:0000256" key="8">
    <source>
        <dbReference type="ARBA" id="ARBA00023235"/>
    </source>
</evidence>
<keyword evidence="12" id="KW-0963">Cytoplasm</keyword>
<keyword evidence="14" id="KW-1185">Reference proteome</keyword>
<comment type="caution">
    <text evidence="13">The sequence shown here is derived from an EMBL/GenBank/DDBJ whole genome shotgun (WGS) entry which is preliminary data.</text>
</comment>
<dbReference type="PANTHER" id="PTHR43090:SF2">
    <property type="entry name" value="1-(5-PHOSPHORIBOSYL)-5-[(5-PHOSPHORIBOSYLAMINO)METHYLIDENEAMINO] IMIDAZOLE-4-CARBOXAMIDE ISOMERASE"/>
    <property type="match status" value="1"/>
</dbReference>
<evidence type="ECO:0000256" key="4">
    <source>
        <dbReference type="ARBA" id="ARBA00012550"/>
    </source>
</evidence>
<dbReference type="SUPFAM" id="SSF51366">
    <property type="entry name" value="Ribulose-phoshate binding barrel"/>
    <property type="match status" value="1"/>
</dbReference>
<comment type="similarity">
    <text evidence="3 11">Belongs to the HisA/HisF family.</text>
</comment>
<dbReference type="PANTHER" id="PTHR43090">
    <property type="entry name" value="1-(5-PHOSPHORIBOSYL)-5-[(5-PHOSPHORIBOSYLAMINO)METHYLIDENEAMINO] IMIDAZOLE-4-CARBOXAMIDE ISOMERASE"/>
    <property type="match status" value="1"/>
</dbReference>
<evidence type="ECO:0000256" key="11">
    <source>
        <dbReference type="RuleBase" id="RU003657"/>
    </source>
</evidence>
<accession>A0AAN6NEY3</accession>
<evidence type="ECO:0000256" key="1">
    <source>
        <dbReference type="ARBA" id="ARBA00000901"/>
    </source>
</evidence>
<evidence type="ECO:0000256" key="2">
    <source>
        <dbReference type="ARBA" id="ARBA00005133"/>
    </source>
</evidence>
<evidence type="ECO:0000256" key="10">
    <source>
        <dbReference type="ARBA" id="ARBA00031376"/>
    </source>
</evidence>
<dbReference type="AlphaFoldDB" id="A0AAN6NEY3"/>
<dbReference type="Gene3D" id="3.20.20.70">
    <property type="entry name" value="Aldolase class I"/>
    <property type="match status" value="1"/>
</dbReference>
<evidence type="ECO:0000256" key="9">
    <source>
        <dbReference type="ARBA" id="ARBA00030547"/>
    </source>
</evidence>
<dbReference type="InterPro" id="IPR044524">
    <property type="entry name" value="Isoase_HisA-like"/>
</dbReference>
<evidence type="ECO:0000313" key="13">
    <source>
        <dbReference type="EMBL" id="KAK3942953.1"/>
    </source>
</evidence>